<feature type="signal peptide" evidence="1">
    <location>
        <begin position="1"/>
        <end position="29"/>
    </location>
</feature>
<keyword evidence="1" id="KW-0732">Signal</keyword>
<dbReference type="GO" id="GO:0003755">
    <property type="term" value="F:peptidyl-prolyl cis-trans isomerase activity"/>
    <property type="evidence" value="ECO:0007669"/>
    <property type="project" value="InterPro"/>
</dbReference>
<proteinExistence type="predicted"/>
<name>A0A4Y8L713_9BACT</name>
<sequence length="204" mass="22856">MKKTALRLTGLFVCILAIFASCSSSDSYADRLERERKNIKRFISEHDIRVLDTYPASGVFEANEYYHEPTTGVYINVIDSGNGKRADADKRAIVNVRFWDAMSMPASESDTITFNPGGGELGVEPMQFMYGVESTYTNSNGTSSNYLDYMEYRFLSKGMVIPLKYVGEKAIVSLIVPFNSGSTAQNSGSFPLYFTRLQYTKINQ</sequence>
<reference evidence="2 3" key="1">
    <citation type="submission" date="2019-03" db="EMBL/GenBank/DDBJ databases">
        <title>San Antonio Military Medical Center submission to MRSN (WRAIR), pending publication.</title>
        <authorList>
            <person name="Blyth D.M."/>
            <person name="Mccarthy S.L."/>
            <person name="Schall S.E."/>
            <person name="Stam J.A."/>
            <person name="Ong A.C."/>
            <person name="Mcgann P.T."/>
        </authorList>
    </citation>
    <scope>NUCLEOTIDE SEQUENCE [LARGE SCALE GENOMIC DNA]</scope>
    <source>
        <strain evidence="2 3">MRSN571793</strain>
    </source>
</reference>
<dbReference type="Proteomes" id="UP000297861">
    <property type="component" value="Unassembled WGS sequence"/>
</dbReference>
<gene>
    <name evidence="2" type="ORF">E2605_05480</name>
</gene>
<dbReference type="OrthoDB" id="1096383at2"/>
<dbReference type="STRING" id="1121485.GCA_000426485_02555"/>
<evidence type="ECO:0000313" key="2">
    <source>
        <dbReference type="EMBL" id="TFD98071.1"/>
    </source>
</evidence>
<comment type="caution">
    <text evidence="2">The sequence shown here is derived from an EMBL/GenBank/DDBJ whole genome shotgun (WGS) entry which is preliminary data.</text>
</comment>
<evidence type="ECO:0000313" key="3">
    <source>
        <dbReference type="Proteomes" id="UP000297861"/>
    </source>
</evidence>
<dbReference type="Pfam" id="PF16109">
    <property type="entry name" value="DUF4827"/>
    <property type="match status" value="1"/>
</dbReference>
<evidence type="ECO:0000256" key="1">
    <source>
        <dbReference type="SAM" id="SignalP"/>
    </source>
</evidence>
<keyword evidence="3" id="KW-1185">Reference proteome</keyword>
<protein>
    <submittedName>
        <fullName evidence="2">DUF4827 family protein</fullName>
    </submittedName>
</protein>
<dbReference type="AlphaFoldDB" id="A0A4Y8L713"/>
<dbReference type="InterPro" id="IPR046357">
    <property type="entry name" value="PPIase_dom_sf"/>
</dbReference>
<dbReference type="RefSeq" id="WP_026626440.1">
    <property type="nucleotide sequence ID" value="NZ_AP028867.1"/>
</dbReference>
<dbReference type="PROSITE" id="PS51257">
    <property type="entry name" value="PROKAR_LIPOPROTEIN"/>
    <property type="match status" value="1"/>
</dbReference>
<dbReference type="Gene3D" id="3.10.50.40">
    <property type="match status" value="1"/>
</dbReference>
<dbReference type="EMBL" id="SOML01000002">
    <property type="protein sequence ID" value="TFD98071.1"/>
    <property type="molecule type" value="Genomic_DNA"/>
</dbReference>
<accession>A0A4Y8L713</accession>
<feature type="chain" id="PRO_5021249264" evidence="1">
    <location>
        <begin position="30"/>
        <end position="204"/>
    </location>
</feature>
<dbReference type="InterPro" id="IPR032252">
    <property type="entry name" value="DUF4827"/>
</dbReference>
<organism evidence="2 3">
    <name type="scientific">Dysgonomonas capnocytophagoides</name>
    <dbReference type="NCBI Taxonomy" id="45254"/>
    <lineage>
        <taxon>Bacteria</taxon>
        <taxon>Pseudomonadati</taxon>
        <taxon>Bacteroidota</taxon>
        <taxon>Bacteroidia</taxon>
        <taxon>Bacteroidales</taxon>
        <taxon>Dysgonomonadaceae</taxon>
        <taxon>Dysgonomonas</taxon>
    </lineage>
</organism>